<evidence type="ECO:0000259" key="10">
    <source>
        <dbReference type="PROSITE" id="PS50994"/>
    </source>
</evidence>
<dbReference type="AlphaFoldDB" id="A0A6L2LA18"/>
<dbReference type="PROSITE" id="PS50994">
    <property type="entry name" value="INTEGRASE"/>
    <property type="match status" value="1"/>
</dbReference>
<keyword evidence="1" id="KW-0540">Nuclease</keyword>
<dbReference type="GO" id="GO:0006310">
    <property type="term" value="P:DNA recombination"/>
    <property type="evidence" value="ECO:0007669"/>
    <property type="project" value="UniProtKB-KW"/>
</dbReference>
<reference evidence="11" key="1">
    <citation type="journal article" date="2019" name="Sci. Rep.">
        <title>Draft genome of Tanacetum cinerariifolium, the natural source of mosquito coil.</title>
        <authorList>
            <person name="Yamashiro T."/>
            <person name="Shiraishi A."/>
            <person name="Satake H."/>
            <person name="Nakayama K."/>
        </authorList>
    </citation>
    <scope>NUCLEOTIDE SEQUENCE</scope>
</reference>
<keyword evidence="5" id="KW-0460">Magnesium</keyword>
<dbReference type="GO" id="GO:0003676">
    <property type="term" value="F:nucleic acid binding"/>
    <property type="evidence" value="ECO:0007669"/>
    <property type="project" value="InterPro"/>
</dbReference>
<evidence type="ECO:0000256" key="3">
    <source>
        <dbReference type="ARBA" id="ARBA00022759"/>
    </source>
</evidence>
<comment type="caution">
    <text evidence="11">The sequence shown here is derived from an EMBL/GenBank/DDBJ whole genome shotgun (WGS) entry which is preliminary data.</text>
</comment>
<dbReference type="GO" id="GO:0004519">
    <property type="term" value="F:endonuclease activity"/>
    <property type="evidence" value="ECO:0007669"/>
    <property type="project" value="UniProtKB-KW"/>
</dbReference>
<dbReference type="PANTHER" id="PTHR42648">
    <property type="entry name" value="TRANSPOSASE, PUTATIVE-RELATED"/>
    <property type="match status" value="1"/>
</dbReference>
<proteinExistence type="predicted"/>
<gene>
    <name evidence="11" type="ORF">Tci_030599</name>
</gene>
<dbReference type="PANTHER" id="PTHR42648:SF11">
    <property type="entry name" value="TRANSPOSON TY4-P GAG-POL POLYPROTEIN"/>
    <property type="match status" value="1"/>
</dbReference>
<evidence type="ECO:0000256" key="4">
    <source>
        <dbReference type="ARBA" id="ARBA00022801"/>
    </source>
</evidence>
<evidence type="ECO:0000256" key="9">
    <source>
        <dbReference type="ARBA" id="ARBA00023172"/>
    </source>
</evidence>
<dbReference type="InterPro" id="IPR036397">
    <property type="entry name" value="RNaseH_sf"/>
</dbReference>
<evidence type="ECO:0000313" key="11">
    <source>
        <dbReference type="EMBL" id="GEU58621.1"/>
    </source>
</evidence>
<dbReference type="SUPFAM" id="SSF53098">
    <property type="entry name" value="Ribonuclease H-like"/>
    <property type="match status" value="1"/>
</dbReference>
<dbReference type="InterPro" id="IPR001584">
    <property type="entry name" value="Integrase_cat-core"/>
</dbReference>
<evidence type="ECO:0000256" key="7">
    <source>
        <dbReference type="ARBA" id="ARBA00022918"/>
    </source>
</evidence>
<feature type="domain" description="Integrase catalytic" evidence="10">
    <location>
        <begin position="503"/>
        <end position="691"/>
    </location>
</feature>
<keyword evidence="2" id="KW-0479">Metal-binding</keyword>
<organism evidence="11">
    <name type="scientific">Tanacetum cinerariifolium</name>
    <name type="common">Dalmatian daisy</name>
    <name type="synonym">Chrysanthemum cinerariifolium</name>
    <dbReference type="NCBI Taxonomy" id="118510"/>
    <lineage>
        <taxon>Eukaryota</taxon>
        <taxon>Viridiplantae</taxon>
        <taxon>Streptophyta</taxon>
        <taxon>Embryophyta</taxon>
        <taxon>Tracheophyta</taxon>
        <taxon>Spermatophyta</taxon>
        <taxon>Magnoliopsida</taxon>
        <taxon>eudicotyledons</taxon>
        <taxon>Gunneridae</taxon>
        <taxon>Pentapetalae</taxon>
        <taxon>asterids</taxon>
        <taxon>campanulids</taxon>
        <taxon>Asterales</taxon>
        <taxon>Asteraceae</taxon>
        <taxon>Asteroideae</taxon>
        <taxon>Anthemideae</taxon>
        <taxon>Anthemidinae</taxon>
        <taxon>Tanacetum</taxon>
    </lineage>
</organism>
<evidence type="ECO:0000256" key="6">
    <source>
        <dbReference type="ARBA" id="ARBA00022908"/>
    </source>
</evidence>
<dbReference type="InterPro" id="IPR012337">
    <property type="entry name" value="RNaseH-like_sf"/>
</dbReference>
<dbReference type="InterPro" id="IPR039537">
    <property type="entry name" value="Retrotran_Ty1/copia-like"/>
</dbReference>
<keyword evidence="8" id="KW-0239">DNA-directed DNA polymerase</keyword>
<name>A0A6L2LA18_TANCI</name>
<sequence>MTSLAEFMILSGGDNPPPMSDKPLYDSWKSIMELYMQNQEHGRMILESVEHGPLIWPTIEENWVIRTKKYAELSASEKIQADCDVKATKIILQGLPLDVYIDSGLAVPVFKQGDDPIDAINKMISFLSMVISSRFLTTNSQLRNSSNPRQQAATHDGKVTIQPLQGRSNSYVAGTSGTRADVLSEVPHSEHTNNDILNQNVQDMPYSKQTHLVNYPKTKVTSDSNIIPYSQYLLETQNAAVQNINSSAQQDVMILYVFEQLLNQISSMFYDGNVLAREPNVISIADSKETLMLDEEIQSKMLLKQMDVPSELPKVCLVNASLKNLKYHLAQFDSVVKQRITPNALIEGMYNLDPVILASRDKNNKETHIYYLKHTMEQASIHKEIVKQAKSLNPLDIASYTALPRKKTTPHSAETPKPEFKVYSRRPKQVKNVGLSKKTKIVESKIANNLEPNHSWGSTDTDIPSSSSLVNDRLSRLFSGLSKLKFEKYHPCLACAMGKSNKQSHKPEYEYEDTNQEKLYLLHMDLCGPMRVASVNGKKYILVIVDDYSWFTWMKFLTSKDEAPDFIIKFLKMIKVRLNATVRNIPTDNGTEFFNQTLRSYYESVGISHETSVARTPQQNGVVKRKNRTLVEAARTLLIYTKAPLFLGADVPVFDEFFSPPASVASSIPAVEASAAVESAGLPSSTFFDQDANEYFSNHLTITIPRNPS</sequence>
<dbReference type="Pfam" id="PF00665">
    <property type="entry name" value="rve"/>
    <property type="match status" value="1"/>
</dbReference>
<protein>
    <submittedName>
        <fullName evidence="11">Retrovirus-related Pol polyprotein from transposon TNT 1-94</fullName>
    </submittedName>
</protein>
<dbReference type="GO" id="GO:0046872">
    <property type="term" value="F:metal ion binding"/>
    <property type="evidence" value="ECO:0007669"/>
    <property type="project" value="UniProtKB-KW"/>
</dbReference>
<keyword evidence="8" id="KW-0808">Transferase</keyword>
<evidence type="ECO:0000256" key="5">
    <source>
        <dbReference type="ARBA" id="ARBA00022842"/>
    </source>
</evidence>
<dbReference type="EMBL" id="BKCJ010004032">
    <property type="protein sequence ID" value="GEU58621.1"/>
    <property type="molecule type" value="Genomic_DNA"/>
</dbReference>
<keyword evidence="4" id="KW-0378">Hydrolase</keyword>
<keyword evidence="9" id="KW-0233">DNA recombination</keyword>
<evidence type="ECO:0000256" key="1">
    <source>
        <dbReference type="ARBA" id="ARBA00022722"/>
    </source>
</evidence>
<dbReference type="GO" id="GO:0015074">
    <property type="term" value="P:DNA integration"/>
    <property type="evidence" value="ECO:0007669"/>
    <property type="project" value="UniProtKB-KW"/>
</dbReference>
<dbReference type="GO" id="GO:0016787">
    <property type="term" value="F:hydrolase activity"/>
    <property type="evidence" value="ECO:0007669"/>
    <property type="project" value="UniProtKB-KW"/>
</dbReference>
<accession>A0A6L2LA18</accession>
<dbReference type="GO" id="GO:0003887">
    <property type="term" value="F:DNA-directed DNA polymerase activity"/>
    <property type="evidence" value="ECO:0007669"/>
    <property type="project" value="UniProtKB-KW"/>
</dbReference>
<keyword evidence="6" id="KW-0229">DNA integration</keyword>
<evidence type="ECO:0000256" key="2">
    <source>
        <dbReference type="ARBA" id="ARBA00022723"/>
    </source>
</evidence>
<dbReference type="Gene3D" id="3.30.420.10">
    <property type="entry name" value="Ribonuclease H-like superfamily/Ribonuclease H"/>
    <property type="match status" value="1"/>
</dbReference>
<keyword evidence="7" id="KW-0695">RNA-directed DNA polymerase</keyword>
<dbReference type="GO" id="GO:0003964">
    <property type="term" value="F:RNA-directed DNA polymerase activity"/>
    <property type="evidence" value="ECO:0007669"/>
    <property type="project" value="UniProtKB-KW"/>
</dbReference>
<keyword evidence="8" id="KW-0548">Nucleotidyltransferase</keyword>
<keyword evidence="3" id="KW-0255">Endonuclease</keyword>
<evidence type="ECO:0000256" key="8">
    <source>
        <dbReference type="ARBA" id="ARBA00022932"/>
    </source>
</evidence>